<reference evidence="1" key="1">
    <citation type="submission" date="2022-03" db="EMBL/GenBank/DDBJ databases">
        <authorList>
            <person name="Alioto T."/>
            <person name="Alioto T."/>
            <person name="Gomez Garrido J."/>
        </authorList>
    </citation>
    <scope>NUCLEOTIDE SEQUENCE</scope>
</reference>
<dbReference type="EMBL" id="OW240914">
    <property type="protein sequence ID" value="CAH2275667.1"/>
    <property type="molecule type" value="Genomic_DNA"/>
</dbReference>
<evidence type="ECO:0000313" key="2">
    <source>
        <dbReference type="Proteomes" id="UP001295444"/>
    </source>
</evidence>
<gene>
    <name evidence="1" type="ORF">PECUL_23A012811</name>
</gene>
<sequence length="76" mass="8327">MAEGIAIVTERIELNYGKGLPELNRTGSHALCWTMCGTCSAGDLCCFFIADFRITRVGFILGDEDHLTKGLEQTSQ</sequence>
<evidence type="ECO:0000313" key="1">
    <source>
        <dbReference type="EMBL" id="CAH2275667.1"/>
    </source>
</evidence>
<protein>
    <submittedName>
        <fullName evidence="1">Uncharacterized protein</fullName>
    </submittedName>
</protein>
<keyword evidence="2" id="KW-1185">Reference proteome</keyword>
<organism evidence="1 2">
    <name type="scientific">Pelobates cultripes</name>
    <name type="common">Western spadefoot toad</name>
    <dbReference type="NCBI Taxonomy" id="61616"/>
    <lineage>
        <taxon>Eukaryota</taxon>
        <taxon>Metazoa</taxon>
        <taxon>Chordata</taxon>
        <taxon>Craniata</taxon>
        <taxon>Vertebrata</taxon>
        <taxon>Euteleostomi</taxon>
        <taxon>Amphibia</taxon>
        <taxon>Batrachia</taxon>
        <taxon>Anura</taxon>
        <taxon>Pelobatoidea</taxon>
        <taxon>Pelobatidae</taxon>
        <taxon>Pelobates</taxon>
    </lineage>
</organism>
<proteinExistence type="predicted"/>
<feature type="non-terminal residue" evidence="1">
    <location>
        <position position="76"/>
    </location>
</feature>
<dbReference type="Proteomes" id="UP001295444">
    <property type="component" value="Chromosome 03"/>
</dbReference>
<accession>A0AAD1RRE0</accession>
<name>A0AAD1RRE0_PELCU</name>
<dbReference type="AlphaFoldDB" id="A0AAD1RRE0"/>